<reference evidence="1 2" key="1">
    <citation type="submission" date="2021-08" db="EMBL/GenBank/DDBJ databases">
        <title>Draft Genome Sequence of Phanerochaete sordida strain YK-624.</title>
        <authorList>
            <person name="Mori T."/>
            <person name="Dohra H."/>
            <person name="Suzuki T."/>
            <person name="Kawagishi H."/>
            <person name="Hirai H."/>
        </authorList>
    </citation>
    <scope>NUCLEOTIDE SEQUENCE [LARGE SCALE GENOMIC DNA]</scope>
    <source>
        <strain evidence="1 2">YK-624</strain>
    </source>
</reference>
<dbReference type="OrthoDB" id="2758040at2759"/>
<dbReference type="SUPFAM" id="SSF81383">
    <property type="entry name" value="F-box domain"/>
    <property type="match status" value="1"/>
</dbReference>
<protein>
    <recommendedName>
        <fullName evidence="3">F-box domain-containing protein</fullName>
    </recommendedName>
</protein>
<dbReference type="InterPro" id="IPR036047">
    <property type="entry name" value="F-box-like_dom_sf"/>
</dbReference>
<keyword evidence="2" id="KW-1185">Reference proteome</keyword>
<proteinExistence type="predicted"/>
<name>A0A9P3GIE3_9APHY</name>
<accession>A0A9P3GIE3</accession>
<evidence type="ECO:0008006" key="3">
    <source>
        <dbReference type="Google" id="ProtNLM"/>
    </source>
</evidence>
<dbReference type="EMBL" id="BPQB01000048">
    <property type="protein sequence ID" value="GJE95341.1"/>
    <property type="molecule type" value="Genomic_DNA"/>
</dbReference>
<dbReference type="AlphaFoldDB" id="A0A9P3GIE3"/>
<sequence length="381" mass="43063">MSRDQMASADTCFVTSLPQELIDKVLDEIGPDLDALKSCSLVCHTWLSRSTQNLFAQARVCVRAVEGVADADVMYALLGPGRIHDYVTTLSMYQVLFEQWAVVKTLPRLRKLYVCSYSDMFEQNTEAPLVVPEPFALGRSIDILVVYLMPLHLLDWILRMFDTIDTLDIHTIKDVAVPTKPAHHIVRSCHTKYIGRTVFNYIADALDTDGLESVTIDVDGYGVLADAFVKKVERSIKAYHHIDRTINFRALRSPVLSACQNLTSVSLSTHAFNPNRPDFFDRTVAFLGALPPNVEHIGLVYTTYWTTAGELAQKVLQCAWDKLGFALLKYTRLIRLAIGAERDRPWYDGYPEYPKFLDDPSLGESILGRLPEELRDRVVFV</sequence>
<organism evidence="1 2">
    <name type="scientific">Phanerochaete sordida</name>
    <dbReference type="NCBI Taxonomy" id="48140"/>
    <lineage>
        <taxon>Eukaryota</taxon>
        <taxon>Fungi</taxon>
        <taxon>Dikarya</taxon>
        <taxon>Basidiomycota</taxon>
        <taxon>Agaricomycotina</taxon>
        <taxon>Agaricomycetes</taxon>
        <taxon>Polyporales</taxon>
        <taxon>Phanerochaetaceae</taxon>
        <taxon>Phanerochaete</taxon>
    </lineage>
</organism>
<dbReference type="Proteomes" id="UP000703269">
    <property type="component" value="Unassembled WGS sequence"/>
</dbReference>
<evidence type="ECO:0000313" key="2">
    <source>
        <dbReference type="Proteomes" id="UP000703269"/>
    </source>
</evidence>
<comment type="caution">
    <text evidence="1">The sequence shown here is derived from an EMBL/GenBank/DDBJ whole genome shotgun (WGS) entry which is preliminary data.</text>
</comment>
<gene>
    <name evidence="1" type="ORF">PsYK624_115250</name>
</gene>
<evidence type="ECO:0000313" key="1">
    <source>
        <dbReference type="EMBL" id="GJE95341.1"/>
    </source>
</evidence>